<dbReference type="InterPro" id="IPR052394">
    <property type="entry name" value="LRR-containing"/>
</dbReference>
<dbReference type="EMBL" id="CDMZ01003606">
    <property type="protein sequence ID" value="CUC10325.1"/>
    <property type="molecule type" value="Genomic_DNA"/>
</dbReference>
<organism evidence="2">
    <name type="scientific">Chromera velia CCMP2878</name>
    <dbReference type="NCBI Taxonomy" id="1169474"/>
    <lineage>
        <taxon>Eukaryota</taxon>
        <taxon>Sar</taxon>
        <taxon>Alveolata</taxon>
        <taxon>Colpodellida</taxon>
        <taxon>Chromeraceae</taxon>
        <taxon>Chromera</taxon>
    </lineage>
</organism>
<sequence length="393" mass="41224">MKRPSTSGGRTKGGRPSNAGGAGDAEQYQDGAAASGHMRERDSGLQGVFESSDWLEVFYGRQFDLEERASLDAAISFRDAYERLNRDKGTNAPGLLNLPCIRIGSNGVSRLASLLQSRRRQLEAEEARLLAEERDDRLMRAGENRSGEGGGSPSGGGESRQPVFPAAGGVASADLCIVRKRLARANVTAADLSANVIGDFGVAAARQLLAGMPDLTSLNLAYNGIGTDGCRQIAEELSTQSSDSDLMSLIHRKQKETEEKGGGKKGKDKSKGAVVTASSKDRDSGRIQLPTNPKERERLREQTRRGLETLILGSPEVPSDPLAGTNNDLGAGGLEAIVGGLQGVPDGVPCLRFLSLSGTGLGPECGETLAALLQSCPLLAGLDVSCNPLGPEV</sequence>
<dbReference type="Pfam" id="PF13516">
    <property type="entry name" value="LRR_6"/>
    <property type="match status" value="1"/>
</dbReference>
<evidence type="ECO:0000313" key="2">
    <source>
        <dbReference type="EMBL" id="CUC10325.1"/>
    </source>
</evidence>
<dbReference type="PANTHER" id="PTHR24114">
    <property type="entry name" value="LEUCINE RICH REPEAT FAMILY PROTEIN"/>
    <property type="match status" value="1"/>
</dbReference>
<feature type="non-terminal residue" evidence="2">
    <location>
        <position position="393"/>
    </location>
</feature>
<dbReference type="SUPFAM" id="SSF52047">
    <property type="entry name" value="RNI-like"/>
    <property type="match status" value="1"/>
</dbReference>
<feature type="region of interest" description="Disordered" evidence="1">
    <location>
        <begin position="1"/>
        <end position="43"/>
    </location>
</feature>
<name>A0A0K6S9K5_9ALVE</name>
<feature type="region of interest" description="Disordered" evidence="1">
    <location>
        <begin position="133"/>
        <end position="164"/>
    </location>
</feature>
<feature type="compositionally biased region" description="Basic and acidic residues" evidence="1">
    <location>
        <begin position="133"/>
        <end position="146"/>
    </location>
</feature>
<feature type="region of interest" description="Disordered" evidence="1">
    <location>
        <begin position="253"/>
        <end position="300"/>
    </location>
</feature>
<dbReference type="PANTHER" id="PTHR24114:SF2">
    <property type="entry name" value="F-BOX DOMAIN-CONTAINING PROTEIN-RELATED"/>
    <property type="match status" value="1"/>
</dbReference>
<dbReference type="AlphaFoldDB" id="A0A0K6S9K5"/>
<protein>
    <submittedName>
        <fullName evidence="2">Uncharacterized protein</fullName>
    </submittedName>
</protein>
<dbReference type="InterPro" id="IPR032675">
    <property type="entry name" value="LRR_dom_sf"/>
</dbReference>
<reference evidence="2" key="1">
    <citation type="submission" date="2014-11" db="EMBL/GenBank/DDBJ databases">
        <title>Molecular phylogeny of cliff fern family Woodsiaceae with morphological implications.</title>
        <authorList>
            <person name="Shao Y.-Z."/>
            <person name="Wei R."/>
            <person name="Zhang X.-C."/>
        </authorList>
    </citation>
    <scope>NUCLEOTIDE SEQUENCE</scope>
</reference>
<dbReference type="InterPro" id="IPR001611">
    <property type="entry name" value="Leu-rich_rpt"/>
</dbReference>
<accession>A0A0K6S9K5</accession>
<dbReference type="SMART" id="SM00368">
    <property type="entry name" value="LRR_RI"/>
    <property type="match status" value="2"/>
</dbReference>
<feature type="compositionally biased region" description="Gly residues" evidence="1">
    <location>
        <begin position="147"/>
        <end position="158"/>
    </location>
</feature>
<evidence type="ECO:0000256" key="1">
    <source>
        <dbReference type="SAM" id="MobiDB-lite"/>
    </source>
</evidence>
<gene>
    <name evidence="2" type="ORF">Cvel_30680.t3.CR1</name>
</gene>
<proteinExistence type="predicted"/>
<dbReference type="Gene3D" id="3.80.10.10">
    <property type="entry name" value="Ribonuclease Inhibitor"/>
    <property type="match status" value="2"/>
</dbReference>